<dbReference type="AlphaFoldDB" id="A0AAE3Q995"/>
<proteinExistence type="predicted"/>
<organism evidence="2 3">
    <name type="scientific">Ferirhizobium litorale</name>
    <dbReference type="NCBI Taxonomy" id="2927786"/>
    <lineage>
        <taxon>Bacteria</taxon>
        <taxon>Pseudomonadati</taxon>
        <taxon>Pseudomonadota</taxon>
        <taxon>Alphaproteobacteria</taxon>
        <taxon>Hyphomicrobiales</taxon>
        <taxon>Rhizobiaceae</taxon>
        <taxon>Ferirhizobium</taxon>
    </lineage>
</organism>
<gene>
    <name evidence="2" type="ORF">MRS75_00895</name>
</gene>
<dbReference type="Proteomes" id="UP001161580">
    <property type="component" value="Unassembled WGS sequence"/>
</dbReference>
<evidence type="ECO:0000313" key="3">
    <source>
        <dbReference type="Proteomes" id="UP001161580"/>
    </source>
</evidence>
<evidence type="ECO:0000256" key="1">
    <source>
        <dbReference type="SAM" id="MobiDB-lite"/>
    </source>
</evidence>
<reference evidence="2" key="1">
    <citation type="submission" date="2022-03" db="EMBL/GenBank/DDBJ databases">
        <title>Fererhizobium litorale gen. nov., sp. nov., isolated from sandy sediments of the Sea of Japan seashore.</title>
        <authorList>
            <person name="Romanenko L."/>
            <person name="Kurilenko V."/>
            <person name="Otstavnykh N."/>
            <person name="Svetashev V."/>
            <person name="Tekutyeva L."/>
            <person name="Isaeva M."/>
            <person name="Mikhailov V."/>
        </authorList>
    </citation>
    <scope>NUCLEOTIDE SEQUENCE</scope>
    <source>
        <strain evidence="2">KMM 9576</strain>
    </source>
</reference>
<keyword evidence="3" id="KW-1185">Reference proteome</keyword>
<name>A0AAE3Q995_9HYPH</name>
<dbReference type="InterPro" id="IPR035437">
    <property type="entry name" value="SNase_OB-fold_sf"/>
</dbReference>
<feature type="region of interest" description="Disordered" evidence="1">
    <location>
        <begin position="30"/>
        <end position="67"/>
    </location>
</feature>
<comment type="caution">
    <text evidence="2">The sequence shown here is derived from an EMBL/GenBank/DDBJ whole genome shotgun (WGS) entry which is preliminary data.</text>
</comment>
<evidence type="ECO:0000313" key="2">
    <source>
        <dbReference type="EMBL" id="MDI7920635.1"/>
    </source>
</evidence>
<dbReference type="EMBL" id="JALDYZ010000001">
    <property type="protein sequence ID" value="MDI7920635.1"/>
    <property type="molecule type" value="Genomic_DNA"/>
</dbReference>
<evidence type="ECO:0008006" key="4">
    <source>
        <dbReference type="Google" id="ProtNLM"/>
    </source>
</evidence>
<sequence length="208" mass="22095">MLSWTLVALLVVGGILTYEHYGKRPAETRVAAAGADRSSHRKVVERQGAAERKRPSSLPTPPVPVRTKPANAAFTASIPRAPVPDHKPAQQVATAGVFKTAFGYCGQGAPRNCVVDGGTFWHQGVKIRIAGIDTPALEKAACEQERQLGFKAKVRLLHLLNEGPVGIEGSGDGNGGARTIRREGRSVGDILVSEGLAQPASGRHRPWC</sequence>
<dbReference type="SUPFAM" id="SSF50199">
    <property type="entry name" value="Staphylococcal nuclease"/>
    <property type="match status" value="1"/>
</dbReference>
<dbReference type="RefSeq" id="WP_311784823.1">
    <property type="nucleotide sequence ID" value="NZ_JALDYY010000001.1"/>
</dbReference>
<accession>A0AAE3Q995</accession>
<feature type="compositionally biased region" description="Basic and acidic residues" evidence="1">
    <location>
        <begin position="42"/>
        <end position="54"/>
    </location>
</feature>
<dbReference type="Gene3D" id="2.40.50.90">
    <property type="match status" value="1"/>
</dbReference>
<protein>
    <recommendedName>
        <fullName evidence="4">Nuclease</fullName>
    </recommendedName>
</protein>